<dbReference type="STRING" id="37001.A0A1A9WXE4"/>
<organism evidence="1 2">
    <name type="scientific">Glossina brevipalpis</name>
    <dbReference type="NCBI Taxonomy" id="37001"/>
    <lineage>
        <taxon>Eukaryota</taxon>
        <taxon>Metazoa</taxon>
        <taxon>Ecdysozoa</taxon>
        <taxon>Arthropoda</taxon>
        <taxon>Hexapoda</taxon>
        <taxon>Insecta</taxon>
        <taxon>Pterygota</taxon>
        <taxon>Neoptera</taxon>
        <taxon>Endopterygota</taxon>
        <taxon>Diptera</taxon>
        <taxon>Brachycera</taxon>
        <taxon>Muscomorpha</taxon>
        <taxon>Hippoboscoidea</taxon>
        <taxon>Glossinidae</taxon>
        <taxon>Glossina</taxon>
    </lineage>
</organism>
<keyword evidence="2" id="KW-1185">Reference proteome</keyword>
<dbReference type="EnsemblMetazoa" id="GBRI036008-RA">
    <property type="protein sequence ID" value="GBRI036008-PA"/>
    <property type="gene ID" value="GBRI036008"/>
</dbReference>
<dbReference type="Proteomes" id="UP000091820">
    <property type="component" value="Unassembled WGS sequence"/>
</dbReference>
<dbReference type="VEuPathDB" id="VectorBase:GBRI036008"/>
<proteinExistence type="predicted"/>
<dbReference type="Gene3D" id="3.40.50.920">
    <property type="match status" value="1"/>
</dbReference>
<evidence type="ECO:0000313" key="1">
    <source>
        <dbReference type="EnsemblMetazoa" id="GBRI036008-PA"/>
    </source>
</evidence>
<accession>A0A1A9WXE4</accession>
<dbReference type="AlphaFoldDB" id="A0A1A9WXE4"/>
<protein>
    <submittedName>
        <fullName evidence="1">Uncharacterized protein</fullName>
    </submittedName>
</protein>
<name>A0A1A9WXE4_9MUSC</name>
<reference evidence="1" key="2">
    <citation type="submission" date="2020-05" db="UniProtKB">
        <authorList>
            <consortium name="EnsemblMetazoa"/>
        </authorList>
    </citation>
    <scope>IDENTIFICATION</scope>
    <source>
        <strain evidence="1">IAEA</strain>
    </source>
</reference>
<sequence length="112" mass="12731">MFETSAAPILEDLLIDTSSSFSFDSISTFCFSLTSGTENGLILIKGPNMMLLGIMELPPTKHTLFVEHCFLYLDAPVKRVTDWDTPFPHVFEPFYLPNKYRCLSAIKEVINY</sequence>
<reference evidence="2" key="1">
    <citation type="submission" date="2014-03" db="EMBL/GenBank/DDBJ databases">
        <authorList>
            <person name="Aksoy S."/>
            <person name="Warren W."/>
            <person name="Wilson R.K."/>
        </authorList>
    </citation>
    <scope>NUCLEOTIDE SEQUENCE [LARGE SCALE GENOMIC DNA]</scope>
    <source>
        <strain evidence="2">IAEA</strain>
    </source>
</reference>
<evidence type="ECO:0000313" key="2">
    <source>
        <dbReference type="Proteomes" id="UP000091820"/>
    </source>
</evidence>
<dbReference type="InterPro" id="IPR009014">
    <property type="entry name" value="Transketo_C/PFOR_II"/>
</dbReference>
<dbReference type="SUPFAM" id="SSF52922">
    <property type="entry name" value="TK C-terminal domain-like"/>
    <property type="match status" value="1"/>
</dbReference>